<dbReference type="SUPFAM" id="SSF48371">
    <property type="entry name" value="ARM repeat"/>
    <property type="match status" value="1"/>
</dbReference>
<organism evidence="3 4">
    <name type="scientific">Granulicella mallensis</name>
    <dbReference type="NCBI Taxonomy" id="940614"/>
    <lineage>
        <taxon>Bacteria</taxon>
        <taxon>Pseudomonadati</taxon>
        <taxon>Acidobacteriota</taxon>
        <taxon>Terriglobia</taxon>
        <taxon>Terriglobales</taxon>
        <taxon>Acidobacteriaceae</taxon>
        <taxon>Granulicella</taxon>
    </lineage>
</organism>
<feature type="signal peptide" evidence="1">
    <location>
        <begin position="1"/>
        <end position="21"/>
    </location>
</feature>
<dbReference type="GO" id="GO:0008889">
    <property type="term" value="F:glycerophosphodiester phosphodiesterase activity"/>
    <property type="evidence" value="ECO:0007669"/>
    <property type="project" value="UniProtKB-EC"/>
</dbReference>
<dbReference type="Gene3D" id="1.25.10.10">
    <property type="entry name" value="Leucine-rich Repeat Variant"/>
    <property type="match status" value="2"/>
</dbReference>
<comment type="caution">
    <text evidence="3">The sequence shown here is derived from an EMBL/GenBank/DDBJ whole genome shotgun (WGS) entry which is preliminary data.</text>
</comment>
<dbReference type="PANTHER" id="PTHR46211:SF1">
    <property type="entry name" value="GLYCEROPHOSPHODIESTER PHOSPHODIESTERASE, CYTOPLASMIC"/>
    <property type="match status" value="1"/>
</dbReference>
<dbReference type="EMBL" id="JACHIO010000027">
    <property type="protein sequence ID" value="MBB5066362.1"/>
    <property type="molecule type" value="Genomic_DNA"/>
</dbReference>
<dbReference type="GO" id="GO:0006629">
    <property type="term" value="P:lipid metabolic process"/>
    <property type="evidence" value="ECO:0007669"/>
    <property type="project" value="InterPro"/>
</dbReference>
<evidence type="ECO:0000313" key="4">
    <source>
        <dbReference type="Proteomes" id="UP000584867"/>
    </source>
</evidence>
<dbReference type="InterPro" id="IPR011989">
    <property type="entry name" value="ARM-like"/>
</dbReference>
<dbReference type="PROSITE" id="PS50007">
    <property type="entry name" value="PIPLC_X_DOMAIN"/>
    <property type="match status" value="1"/>
</dbReference>
<protein>
    <submittedName>
        <fullName evidence="3">Glycerophosphoryl diester phosphodiesterase</fullName>
        <ecNumber evidence="3">3.1.4.46</ecNumber>
    </submittedName>
</protein>
<dbReference type="InterPro" id="IPR030395">
    <property type="entry name" value="GP_PDE_dom"/>
</dbReference>
<dbReference type="Pfam" id="PF13646">
    <property type="entry name" value="HEAT_2"/>
    <property type="match status" value="2"/>
</dbReference>
<dbReference type="RefSeq" id="WP_184259850.1">
    <property type="nucleotide sequence ID" value="NZ_JACHIO010000027.1"/>
</dbReference>
<evidence type="ECO:0000259" key="2">
    <source>
        <dbReference type="PROSITE" id="PS51704"/>
    </source>
</evidence>
<keyword evidence="1" id="KW-0732">Signal</keyword>
<sequence length="587" mass="63405">MKRVCAVLLVMMCAAAVRANALQPGVQLLCHRTANQDVPENTLESLEQAALLGCNVVELDVRRTLDGELVLNHDGILERLTDGIGETEQTYSGDLQLRDLGGWMGDRFTGLRIARFEDALSLARKMDIRLIVDMKTKGMGADVLELLQREGMLERVQFNGEWSDVKQLYPAATDAGSGTTWVQPGVTAEQVKAAHREGEAVVANFSANDHQLDLAAMKAAVAAGVDGINVDYPRLGADAVGRPVERKISELEVQANSGESLSRAKAILALSKYRGFPLQEKFAHWLLDADDPVSRAAALALVTARPQATVPVFAEALRSEHSDVRANAVWALGILHAPASALVPLLQDKDPRVLQETLMALARAPGDVSAATLLPLLSNETPAVRGAAALALAQHQPEVALKAIPAQMQVEMKASLKLGEDYERRGHPQLTPAETEDITSHFRSQMKMVQAISLLKVPGGLQALEALAFQPAEGFTQFDGMVAGFKLWDRIGADAQPAIDALGSSDSQMADRTEWMLVQAGQAVLPDVRKALGSEKPVVRERAIRIVAWQGDTESLETLRTMQKTDAANAALVAWAIEKIESLHPKV</sequence>
<dbReference type="Proteomes" id="UP000584867">
    <property type="component" value="Unassembled WGS sequence"/>
</dbReference>
<evidence type="ECO:0000256" key="1">
    <source>
        <dbReference type="SAM" id="SignalP"/>
    </source>
</evidence>
<dbReference type="PROSITE" id="PS51704">
    <property type="entry name" value="GP_PDE"/>
    <property type="match status" value="1"/>
</dbReference>
<evidence type="ECO:0000313" key="3">
    <source>
        <dbReference type="EMBL" id="MBB5066362.1"/>
    </source>
</evidence>
<dbReference type="AlphaFoldDB" id="A0A7W8EBZ5"/>
<dbReference type="CDD" id="cd08566">
    <property type="entry name" value="GDPD_AtGDE_like"/>
    <property type="match status" value="1"/>
</dbReference>
<feature type="domain" description="GP-PDE" evidence="2">
    <location>
        <begin position="26"/>
        <end position="299"/>
    </location>
</feature>
<gene>
    <name evidence="3" type="ORF">HDF15_004739</name>
</gene>
<dbReference type="InterPro" id="IPR016024">
    <property type="entry name" value="ARM-type_fold"/>
</dbReference>
<feature type="chain" id="PRO_5031457823" evidence="1">
    <location>
        <begin position="22"/>
        <end position="587"/>
    </location>
</feature>
<keyword evidence="3" id="KW-0378">Hydrolase</keyword>
<dbReference type="PANTHER" id="PTHR46211">
    <property type="entry name" value="GLYCEROPHOSPHORYL DIESTER PHOSPHODIESTERASE"/>
    <property type="match status" value="1"/>
</dbReference>
<proteinExistence type="predicted"/>
<dbReference type="EC" id="3.1.4.46" evidence="3"/>
<dbReference type="Gene3D" id="3.20.20.190">
    <property type="entry name" value="Phosphatidylinositol (PI) phosphodiesterase"/>
    <property type="match status" value="1"/>
</dbReference>
<dbReference type="SUPFAM" id="SSF51695">
    <property type="entry name" value="PLC-like phosphodiesterases"/>
    <property type="match status" value="1"/>
</dbReference>
<name>A0A7W8EBZ5_9BACT</name>
<dbReference type="InterPro" id="IPR017946">
    <property type="entry name" value="PLC-like_Pdiesterase_TIM-brl"/>
</dbReference>
<dbReference type="Pfam" id="PF03009">
    <property type="entry name" value="GDPD"/>
    <property type="match status" value="1"/>
</dbReference>
<reference evidence="3 4" key="1">
    <citation type="submission" date="2020-08" db="EMBL/GenBank/DDBJ databases">
        <title>Genomic Encyclopedia of Type Strains, Phase IV (KMG-V): Genome sequencing to study the core and pangenomes of soil and plant-associated prokaryotes.</title>
        <authorList>
            <person name="Whitman W."/>
        </authorList>
    </citation>
    <scope>NUCLEOTIDE SEQUENCE [LARGE SCALE GENOMIC DNA]</scope>
    <source>
        <strain evidence="3 4">X5P3</strain>
    </source>
</reference>
<accession>A0A7W8EBZ5</accession>